<sequence>MRRKEVVQILTLTADDRCHGKRLDAALAILVPDQSRSALQECIANGAVQVAGKTITKTSFKLSAGQEIVLNLPDPENLEALPQDLPLNVVYQDDDILVINKPIDFVVHPGSGVKDGTVMNALLYHFPQTATLARAGIVHRLDKDTSGLMVVALSAKAQQRLTKAIAKHEVVREYEAIVEGLLTAGGTVEGDIARDPYNRTRMAVVPDGMGREAVTHYRVMERYRAHTRIRLRLETGRTHQIRVHMASIGHPLLGDPQYGGRRPKHLPKASEELVQALRAFNHQALHAVHLELVHPISGENLSFDAPLPADMVALMELLRQDEACHAGM</sequence>
<evidence type="ECO:0000256" key="1">
    <source>
        <dbReference type="ARBA" id="ARBA00010876"/>
    </source>
</evidence>
<dbReference type="Gene3D" id="3.30.2350.10">
    <property type="entry name" value="Pseudouridine synthase"/>
    <property type="match status" value="1"/>
</dbReference>
<evidence type="ECO:0000256" key="3">
    <source>
        <dbReference type="ARBA" id="ARBA00023235"/>
    </source>
</evidence>
<evidence type="ECO:0000256" key="4">
    <source>
        <dbReference type="ARBA" id="ARBA00036882"/>
    </source>
</evidence>
<evidence type="ECO:0000256" key="7">
    <source>
        <dbReference type="PROSITE-ProRule" id="PRU00182"/>
    </source>
</evidence>
<dbReference type="EC" id="5.4.99.-" evidence="8"/>
<evidence type="ECO:0000313" key="10">
    <source>
        <dbReference type="EMBL" id="MBU3826710.1"/>
    </source>
</evidence>
<dbReference type="PANTHER" id="PTHR21600">
    <property type="entry name" value="MITOCHONDRIAL RNA PSEUDOURIDINE SYNTHASE"/>
    <property type="match status" value="1"/>
</dbReference>
<comment type="catalytic activity">
    <reaction evidence="8">
        <text>a uridine in RNA = a pseudouridine in RNA</text>
        <dbReference type="Rhea" id="RHEA:48348"/>
        <dbReference type="Rhea" id="RHEA-COMP:12068"/>
        <dbReference type="Rhea" id="RHEA-COMP:12069"/>
        <dbReference type="ChEBI" id="CHEBI:65314"/>
        <dbReference type="ChEBI" id="CHEBI:65315"/>
    </reaction>
</comment>
<dbReference type="EMBL" id="JAHLFG010000045">
    <property type="protein sequence ID" value="MBU3826710.1"/>
    <property type="molecule type" value="Genomic_DNA"/>
</dbReference>
<feature type="active site" evidence="6">
    <location>
        <position position="142"/>
    </location>
</feature>
<dbReference type="InterPro" id="IPR020103">
    <property type="entry name" value="PsdUridine_synth_cat_dom_sf"/>
</dbReference>
<dbReference type="AlphaFoldDB" id="A0A9E2KNN2"/>
<dbReference type="InterPro" id="IPR006145">
    <property type="entry name" value="PsdUridine_synth_RsuA/RluA"/>
</dbReference>
<gene>
    <name evidence="10" type="primary">rluD</name>
    <name evidence="10" type="ORF">IAA31_04375</name>
</gene>
<dbReference type="Pfam" id="PF00849">
    <property type="entry name" value="PseudoU_synth_2"/>
    <property type="match status" value="1"/>
</dbReference>
<dbReference type="Gene3D" id="3.10.290.10">
    <property type="entry name" value="RNA-binding S4 domain"/>
    <property type="match status" value="1"/>
</dbReference>
<dbReference type="InterPro" id="IPR002942">
    <property type="entry name" value="S4_RNA-bd"/>
</dbReference>
<dbReference type="PROSITE" id="PS01129">
    <property type="entry name" value="PSI_RLU"/>
    <property type="match status" value="1"/>
</dbReference>
<dbReference type="CDD" id="cd02869">
    <property type="entry name" value="PseudoU_synth_RluA_like"/>
    <property type="match status" value="1"/>
</dbReference>
<comment type="catalytic activity">
    <reaction evidence="4">
        <text>uridine(1911/1915/1917) in 23S rRNA = pseudouridine(1911/1915/1917) in 23S rRNA</text>
        <dbReference type="Rhea" id="RHEA:42524"/>
        <dbReference type="Rhea" id="RHEA-COMP:10097"/>
        <dbReference type="Rhea" id="RHEA-COMP:10098"/>
        <dbReference type="ChEBI" id="CHEBI:65314"/>
        <dbReference type="ChEBI" id="CHEBI:65315"/>
        <dbReference type="EC" id="5.4.99.23"/>
    </reaction>
</comment>
<dbReference type="InterPro" id="IPR006224">
    <property type="entry name" value="PsdUridine_synth_RluA-like_CS"/>
</dbReference>
<proteinExistence type="inferred from homology"/>
<accession>A0A9E2KNN2</accession>
<dbReference type="GO" id="GO:0003723">
    <property type="term" value="F:RNA binding"/>
    <property type="evidence" value="ECO:0007669"/>
    <property type="project" value="UniProtKB-KW"/>
</dbReference>
<feature type="domain" description="RNA-binding S4" evidence="9">
    <location>
        <begin position="21"/>
        <end position="86"/>
    </location>
</feature>
<dbReference type="NCBIfam" id="NF008385">
    <property type="entry name" value="PRK11180.1"/>
    <property type="match status" value="1"/>
</dbReference>
<dbReference type="PANTHER" id="PTHR21600:SF44">
    <property type="entry name" value="RIBOSOMAL LARGE SUBUNIT PSEUDOURIDINE SYNTHASE D"/>
    <property type="match status" value="1"/>
</dbReference>
<evidence type="ECO:0000313" key="11">
    <source>
        <dbReference type="Proteomes" id="UP000824150"/>
    </source>
</evidence>
<dbReference type="SUPFAM" id="SSF55174">
    <property type="entry name" value="Alpha-L RNA-binding motif"/>
    <property type="match status" value="1"/>
</dbReference>
<dbReference type="PROSITE" id="PS50889">
    <property type="entry name" value="S4"/>
    <property type="match status" value="1"/>
</dbReference>
<dbReference type="InterPro" id="IPR036986">
    <property type="entry name" value="S4_RNA-bd_sf"/>
</dbReference>
<evidence type="ECO:0000256" key="8">
    <source>
        <dbReference type="RuleBase" id="RU362028"/>
    </source>
</evidence>
<comment type="function">
    <text evidence="5">Responsible for synthesis of pseudouridine from uracil at positions 1911, 1915 and 1917 in 23S ribosomal RNA.</text>
</comment>
<dbReference type="SUPFAM" id="SSF55120">
    <property type="entry name" value="Pseudouridine synthase"/>
    <property type="match status" value="1"/>
</dbReference>
<reference evidence="10" key="1">
    <citation type="journal article" date="2021" name="PeerJ">
        <title>Extensive microbial diversity within the chicken gut microbiome revealed by metagenomics and culture.</title>
        <authorList>
            <person name="Gilroy R."/>
            <person name="Ravi A."/>
            <person name="Getino M."/>
            <person name="Pursley I."/>
            <person name="Horton D.L."/>
            <person name="Alikhan N.F."/>
            <person name="Baker D."/>
            <person name="Gharbi K."/>
            <person name="Hall N."/>
            <person name="Watson M."/>
            <person name="Adriaenssens E.M."/>
            <person name="Foster-Nyarko E."/>
            <person name="Jarju S."/>
            <person name="Secka A."/>
            <person name="Antonio M."/>
            <person name="Oren A."/>
            <person name="Chaudhuri R.R."/>
            <person name="La Ragione R."/>
            <person name="Hildebrand F."/>
            <person name="Pallen M.J."/>
        </authorList>
    </citation>
    <scope>NUCLEOTIDE SEQUENCE</scope>
    <source>
        <strain evidence="10">687</strain>
    </source>
</reference>
<reference evidence="10" key="2">
    <citation type="submission" date="2021-04" db="EMBL/GenBank/DDBJ databases">
        <authorList>
            <person name="Gilroy R."/>
        </authorList>
    </citation>
    <scope>NUCLEOTIDE SEQUENCE</scope>
    <source>
        <strain evidence="10">687</strain>
    </source>
</reference>
<dbReference type="GO" id="GO:0000455">
    <property type="term" value="P:enzyme-directed rRNA pseudouridine synthesis"/>
    <property type="evidence" value="ECO:0007669"/>
    <property type="project" value="TreeGrafter"/>
</dbReference>
<name>A0A9E2KNN2_9GAMM</name>
<dbReference type="Proteomes" id="UP000824150">
    <property type="component" value="Unassembled WGS sequence"/>
</dbReference>
<dbReference type="Pfam" id="PF01479">
    <property type="entry name" value="S4"/>
    <property type="match status" value="1"/>
</dbReference>
<protein>
    <recommendedName>
        <fullName evidence="8">Pseudouridine synthase</fullName>
        <ecNumber evidence="8">5.4.99.-</ecNumber>
    </recommendedName>
</protein>
<dbReference type="NCBIfam" id="TIGR00005">
    <property type="entry name" value="rluA_subfam"/>
    <property type="match status" value="1"/>
</dbReference>
<dbReference type="GO" id="GO:0160140">
    <property type="term" value="F:23S rRNA pseudouridine(1911/1915/1917) synthase activity"/>
    <property type="evidence" value="ECO:0007669"/>
    <property type="project" value="UniProtKB-EC"/>
</dbReference>
<keyword evidence="2 7" id="KW-0694">RNA-binding</keyword>
<dbReference type="InterPro" id="IPR006225">
    <property type="entry name" value="PsdUridine_synth_RluC/D"/>
</dbReference>
<dbReference type="CDD" id="cd00165">
    <property type="entry name" value="S4"/>
    <property type="match status" value="1"/>
</dbReference>
<dbReference type="SMART" id="SM00363">
    <property type="entry name" value="S4"/>
    <property type="match status" value="1"/>
</dbReference>
<keyword evidence="3 8" id="KW-0413">Isomerase</keyword>
<evidence type="ECO:0000259" key="9">
    <source>
        <dbReference type="SMART" id="SM00363"/>
    </source>
</evidence>
<evidence type="ECO:0000256" key="2">
    <source>
        <dbReference type="ARBA" id="ARBA00022884"/>
    </source>
</evidence>
<comment type="caution">
    <text evidence="10">The sequence shown here is derived from an EMBL/GenBank/DDBJ whole genome shotgun (WGS) entry which is preliminary data.</text>
</comment>
<comment type="similarity">
    <text evidence="1 8">Belongs to the pseudouridine synthase RluA family.</text>
</comment>
<dbReference type="InterPro" id="IPR050188">
    <property type="entry name" value="RluA_PseudoU_synthase"/>
</dbReference>
<organism evidence="10 11">
    <name type="scientific">Candidatus Anaerobiospirillum merdipullorum</name>
    <dbReference type="NCBI Taxonomy" id="2838450"/>
    <lineage>
        <taxon>Bacteria</taxon>
        <taxon>Pseudomonadati</taxon>
        <taxon>Pseudomonadota</taxon>
        <taxon>Gammaproteobacteria</taxon>
        <taxon>Aeromonadales</taxon>
        <taxon>Succinivibrionaceae</taxon>
        <taxon>Anaerobiospirillum</taxon>
    </lineage>
</organism>
<evidence type="ECO:0000256" key="5">
    <source>
        <dbReference type="ARBA" id="ARBA00056072"/>
    </source>
</evidence>
<evidence type="ECO:0000256" key="6">
    <source>
        <dbReference type="PIRSR" id="PIRSR606225-1"/>
    </source>
</evidence>
<dbReference type="FunFam" id="3.30.2350.10:FF:000006">
    <property type="entry name" value="Pseudouridine synthase"/>
    <property type="match status" value="1"/>
</dbReference>